<evidence type="ECO:0000313" key="13">
    <source>
        <dbReference type="Proteomes" id="UP000001593"/>
    </source>
</evidence>
<feature type="transmembrane region" description="Helical" evidence="11">
    <location>
        <begin position="110"/>
        <end position="128"/>
    </location>
</feature>
<evidence type="ECO:0000256" key="3">
    <source>
        <dbReference type="ARBA" id="ARBA00022448"/>
    </source>
</evidence>
<dbReference type="eggNOG" id="KOG0758">
    <property type="taxonomic scope" value="Eukaryota"/>
</dbReference>
<dbReference type="InterPro" id="IPR023395">
    <property type="entry name" value="MCP_dom_sf"/>
</dbReference>
<protein>
    <recommendedName>
        <fullName evidence="14">Mitochondrial carrier protein</fullName>
    </recommendedName>
</protein>
<comment type="subcellular location">
    <subcellularLocation>
        <location evidence="1">Mitochondrion membrane</location>
        <topology evidence="1">Multi-pass membrane protein</topology>
    </subcellularLocation>
</comment>
<organism evidence="12 13">
    <name type="scientific">Nematostella vectensis</name>
    <name type="common">Starlet sea anemone</name>
    <dbReference type="NCBI Taxonomy" id="45351"/>
    <lineage>
        <taxon>Eukaryota</taxon>
        <taxon>Metazoa</taxon>
        <taxon>Cnidaria</taxon>
        <taxon>Anthozoa</taxon>
        <taxon>Hexacorallia</taxon>
        <taxon>Actiniaria</taxon>
        <taxon>Edwardsiidae</taxon>
        <taxon>Nematostella</taxon>
    </lineage>
</organism>
<evidence type="ECO:0000256" key="8">
    <source>
        <dbReference type="ARBA" id="ARBA00023136"/>
    </source>
</evidence>
<dbReference type="SUPFAM" id="SSF103506">
    <property type="entry name" value="Mitochondrial carrier"/>
    <property type="match status" value="1"/>
</dbReference>
<dbReference type="Pfam" id="PF00153">
    <property type="entry name" value="Mito_carr"/>
    <property type="match status" value="3"/>
</dbReference>
<evidence type="ECO:0000256" key="4">
    <source>
        <dbReference type="ARBA" id="ARBA00022692"/>
    </source>
</evidence>
<evidence type="ECO:0000313" key="12">
    <source>
        <dbReference type="EMBL" id="EDO33993.1"/>
    </source>
</evidence>
<dbReference type="PANTHER" id="PTHR45624:SF4">
    <property type="entry name" value="CONGESTED-LIKE TRACHEA PROTEIN-RELATED"/>
    <property type="match status" value="1"/>
</dbReference>
<keyword evidence="4 9" id="KW-0812">Transmembrane</keyword>
<name>A7SQM9_NEMVE</name>
<feature type="repeat" description="Solcar" evidence="9">
    <location>
        <begin position="107"/>
        <end position="196"/>
    </location>
</feature>
<keyword evidence="13" id="KW-1185">Reference proteome</keyword>
<feature type="repeat" description="Solcar" evidence="9">
    <location>
        <begin position="16"/>
        <end position="98"/>
    </location>
</feature>
<dbReference type="EMBL" id="DS469748">
    <property type="protein sequence ID" value="EDO33993.1"/>
    <property type="molecule type" value="Genomic_DNA"/>
</dbReference>
<comment type="similarity">
    <text evidence="2 10">Belongs to the mitochondrial carrier (TC 2.A.29) family.</text>
</comment>
<evidence type="ECO:0000256" key="7">
    <source>
        <dbReference type="ARBA" id="ARBA00023128"/>
    </source>
</evidence>
<dbReference type="InterPro" id="IPR050567">
    <property type="entry name" value="Mitochondrial_Carrier"/>
</dbReference>
<evidence type="ECO:0000256" key="10">
    <source>
        <dbReference type="RuleBase" id="RU000488"/>
    </source>
</evidence>
<evidence type="ECO:0000256" key="5">
    <source>
        <dbReference type="ARBA" id="ARBA00022737"/>
    </source>
</evidence>
<dbReference type="PANTHER" id="PTHR45624">
    <property type="entry name" value="MITOCHONDRIAL BASIC AMINO ACIDS TRANSPORTER-RELATED"/>
    <property type="match status" value="1"/>
</dbReference>
<evidence type="ECO:0000256" key="9">
    <source>
        <dbReference type="PROSITE-ProRule" id="PRU00282"/>
    </source>
</evidence>
<dbReference type="Gene3D" id="1.50.40.10">
    <property type="entry name" value="Mitochondrial carrier domain"/>
    <property type="match status" value="2"/>
</dbReference>
<keyword evidence="3 10" id="KW-0813">Transport</keyword>
<dbReference type="PhylomeDB" id="A7SQM9"/>
<dbReference type="InParanoid" id="A7SQM9"/>
<dbReference type="HOGENOM" id="CLU_015166_16_0_1"/>
<evidence type="ECO:0000256" key="11">
    <source>
        <dbReference type="SAM" id="Phobius"/>
    </source>
</evidence>
<dbReference type="GO" id="GO:1902603">
    <property type="term" value="P:carnitine transmembrane transport"/>
    <property type="evidence" value="ECO:0000318"/>
    <property type="project" value="GO_Central"/>
</dbReference>
<dbReference type="KEGG" id="nve:5505248"/>
<feature type="transmembrane region" description="Helical" evidence="11">
    <location>
        <begin position="70"/>
        <end position="90"/>
    </location>
</feature>
<evidence type="ECO:0000256" key="1">
    <source>
        <dbReference type="ARBA" id="ARBA00004225"/>
    </source>
</evidence>
<dbReference type="PROSITE" id="PS50920">
    <property type="entry name" value="SOLCAR"/>
    <property type="match status" value="3"/>
</dbReference>
<evidence type="ECO:0008006" key="14">
    <source>
        <dbReference type="Google" id="ProtNLM"/>
    </source>
</evidence>
<dbReference type="GO" id="GO:0031966">
    <property type="term" value="C:mitochondrial membrane"/>
    <property type="evidence" value="ECO:0007669"/>
    <property type="project" value="UniProtKB-SubCell"/>
</dbReference>
<keyword evidence="6 11" id="KW-1133">Transmembrane helix</keyword>
<dbReference type="OrthoDB" id="5982524at2759"/>
<evidence type="ECO:0000256" key="6">
    <source>
        <dbReference type="ARBA" id="ARBA00022989"/>
    </source>
</evidence>
<accession>A7SQM9</accession>
<dbReference type="PRINTS" id="PR00926">
    <property type="entry name" value="MITOCARRIER"/>
</dbReference>
<dbReference type="Proteomes" id="UP000001593">
    <property type="component" value="Unassembled WGS sequence"/>
</dbReference>
<dbReference type="InterPro" id="IPR002067">
    <property type="entry name" value="MCP"/>
</dbReference>
<feature type="transmembrane region" description="Helical" evidence="11">
    <location>
        <begin position="207"/>
        <end position="226"/>
    </location>
</feature>
<dbReference type="GO" id="GO:0015227">
    <property type="term" value="F:O-acyl-L-carnitine transmembrane transporter activity"/>
    <property type="evidence" value="ECO:0000318"/>
    <property type="project" value="GO_Central"/>
</dbReference>
<proteinExistence type="inferred from homology"/>
<feature type="repeat" description="Solcar" evidence="9">
    <location>
        <begin position="207"/>
        <end position="293"/>
    </location>
</feature>
<dbReference type="InterPro" id="IPR018108">
    <property type="entry name" value="MCP_transmembrane"/>
</dbReference>
<dbReference type="GO" id="GO:0006839">
    <property type="term" value="P:mitochondrial transport"/>
    <property type="evidence" value="ECO:0000318"/>
    <property type="project" value="GO_Central"/>
</dbReference>
<dbReference type="AlphaFoldDB" id="A7SQM9"/>
<sequence length="299" mass="32263">MDRSSETIDQVNTRRLSPLRNLIAGSVGGVTGVTAGQPLDTIKVRLQASFGAGPLDMLARTVKSEGVRGLYKGMLAPVLVAAPVTAVSFYSLSIGKRLQLSDPNKEPTMVQYYNAGVFCGVCVSFIYAPTERVKCLLQVQKESGTKARYQGLGDCLLQVYRTGGLRGVFKGLGPTMGREVIGGGFWYLTYEGLLRVMRSGDCTRDQVGPIAVMLSGGSAGLVFWMITYPIDAIKTRVQVAPEGTYARGARDALRELLRNEGPRALYRGYVPGLMRAVVVHAALLAGYELTMKTMNVVVP</sequence>
<gene>
    <name evidence="12" type="ORF">NEMVEDRAFT_v1g173246</name>
</gene>
<reference evidence="12 13" key="1">
    <citation type="journal article" date="2007" name="Science">
        <title>Sea anemone genome reveals ancestral eumetazoan gene repertoire and genomic organization.</title>
        <authorList>
            <person name="Putnam N.H."/>
            <person name="Srivastava M."/>
            <person name="Hellsten U."/>
            <person name="Dirks B."/>
            <person name="Chapman J."/>
            <person name="Salamov A."/>
            <person name="Terry A."/>
            <person name="Shapiro H."/>
            <person name="Lindquist E."/>
            <person name="Kapitonov V.V."/>
            <person name="Jurka J."/>
            <person name="Genikhovich G."/>
            <person name="Grigoriev I.V."/>
            <person name="Lucas S.M."/>
            <person name="Steele R.E."/>
            <person name="Finnerty J.R."/>
            <person name="Technau U."/>
            <person name="Martindale M.Q."/>
            <person name="Rokhsar D.S."/>
        </authorList>
    </citation>
    <scope>NUCLEOTIDE SEQUENCE [LARGE SCALE GENOMIC DNA]</scope>
    <source>
        <strain evidence="13">CH2 X CH6</strain>
    </source>
</reference>
<keyword evidence="7" id="KW-0496">Mitochondrion</keyword>
<dbReference type="GO" id="GO:0005740">
    <property type="term" value="C:mitochondrial envelope"/>
    <property type="evidence" value="ECO:0000318"/>
    <property type="project" value="GO_Central"/>
</dbReference>
<keyword evidence="8 9" id="KW-0472">Membrane</keyword>
<dbReference type="STRING" id="45351.A7SQM9"/>
<keyword evidence="5" id="KW-0677">Repeat</keyword>
<dbReference type="OMA" id="GVGGMCN"/>
<evidence type="ECO:0000256" key="2">
    <source>
        <dbReference type="ARBA" id="ARBA00006375"/>
    </source>
</evidence>